<reference evidence="2" key="1">
    <citation type="submission" date="2017-07" db="EMBL/GenBank/DDBJ databases">
        <title>Taro Niue Genome Assembly and Annotation.</title>
        <authorList>
            <person name="Atibalentja N."/>
            <person name="Keating K."/>
            <person name="Fields C.J."/>
        </authorList>
    </citation>
    <scope>NUCLEOTIDE SEQUENCE</scope>
    <source>
        <strain evidence="2">Niue_2</strain>
        <tissue evidence="2">Leaf</tissue>
    </source>
</reference>
<keyword evidence="1" id="KW-0732">Signal</keyword>
<comment type="caution">
    <text evidence="2">The sequence shown here is derived from an EMBL/GenBank/DDBJ whole genome shotgun (WGS) entry which is preliminary data.</text>
</comment>
<name>A0A843U8B7_COLES</name>
<gene>
    <name evidence="2" type="ORF">Taro_010026</name>
</gene>
<evidence type="ECO:0000313" key="3">
    <source>
        <dbReference type="Proteomes" id="UP000652761"/>
    </source>
</evidence>
<accession>A0A843U8B7</accession>
<feature type="signal peptide" evidence="1">
    <location>
        <begin position="1"/>
        <end position="22"/>
    </location>
</feature>
<evidence type="ECO:0000313" key="2">
    <source>
        <dbReference type="EMBL" id="MQL77613.1"/>
    </source>
</evidence>
<organism evidence="2 3">
    <name type="scientific">Colocasia esculenta</name>
    <name type="common">Wild taro</name>
    <name type="synonym">Arum esculentum</name>
    <dbReference type="NCBI Taxonomy" id="4460"/>
    <lineage>
        <taxon>Eukaryota</taxon>
        <taxon>Viridiplantae</taxon>
        <taxon>Streptophyta</taxon>
        <taxon>Embryophyta</taxon>
        <taxon>Tracheophyta</taxon>
        <taxon>Spermatophyta</taxon>
        <taxon>Magnoliopsida</taxon>
        <taxon>Liliopsida</taxon>
        <taxon>Araceae</taxon>
        <taxon>Aroideae</taxon>
        <taxon>Colocasieae</taxon>
        <taxon>Colocasia</taxon>
    </lineage>
</organism>
<evidence type="ECO:0000256" key="1">
    <source>
        <dbReference type="SAM" id="SignalP"/>
    </source>
</evidence>
<protein>
    <recommendedName>
        <fullName evidence="4">Secreted protein</fullName>
    </recommendedName>
</protein>
<dbReference type="AlphaFoldDB" id="A0A843U8B7"/>
<proteinExistence type="predicted"/>
<dbReference type="EMBL" id="NMUH01000358">
    <property type="protein sequence ID" value="MQL77613.1"/>
    <property type="molecule type" value="Genomic_DNA"/>
</dbReference>
<sequence length="70" mass="7584">MVCPGGGTVLFVVSWWYLVVVGVEEDLCFAEVCGVTFHVLCFYSPSGRLPVKLVASATNCCNDLSMRHVA</sequence>
<evidence type="ECO:0008006" key="4">
    <source>
        <dbReference type="Google" id="ProtNLM"/>
    </source>
</evidence>
<dbReference type="Proteomes" id="UP000652761">
    <property type="component" value="Unassembled WGS sequence"/>
</dbReference>
<feature type="chain" id="PRO_5032854478" description="Secreted protein" evidence="1">
    <location>
        <begin position="23"/>
        <end position="70"/>
    </location>
</feature>
<keyword evidence="3" id="KW-1185">Reference proteome</keyword>